<keyword evidence="3 5" id="KW-1133">Transmembrane helix</keyword>
<feature type="transmembrane region" description="Helical" evidence="5">
    <location>
        <begin position="276"/>
        <end position="299"/>
    </location>
</feature>
<comment type="subcellular location">
    <subcellularLocation>
        <location evidence="1">Cell membrane</location>
        <topology evidence="1">Multi-pass membrane protein</topology>
    </subcellularLocation>
</comment>
<feature type="transmembrane region" description="Helical" evidence="5">
    <location>
        <begin position="440"/>
        <end position="458"/>
    </location>
</feature>
<evidence type="ECO:0000313" key="7">
    <source>
        <dbReference type="EMBL" id="GAA4685854.1"/>
    </source>
</evidence>
<feature type="transmembrane region" description="Helical" evidence="5">
    <location>
        <begin position="114"/>
        <end position="137"/>
    </location>
</feature>
<dbReference type="PANTHER" id="PTHR23501">
    <property type="entry name" value="MAJOR FACILITATOR SUPERFAMILY"/>
    <property type="match status" value="1"/>
</dbReference>
<feature type="transmembrane region" description="Helical" evidence="5">
    <location>
        <begin position="364"/>
        <end position="386"/>
    </location>
</feature>
<dbReference type="PROSITE" id="PS50850">
    <property type="entry name" value="MFS"/>
    <property type="match status" value="1"/>
</dbReference>
<evidence type="ECO:0000256" key="1">
    <source>
        <dbReference type="ARBA" id="ARBA00004651"/>
    </source>
</evidence>
<evidence type="ECO:0000259" key="6">
    <source>
        <dbReference type="PROSITE" id="PS50850"/>
    </source>
</evidence>
<feature type="transmembrane region" description="Helical" evidence="5">
    <location>
        <begin position="245"/>
        <end position="264"/>
    </location>
</feature>
<dbReference type="PANTHER" id="PTHR23501:SF154">
    <property type="entry name" value="MULTIDRUG-EFFLUX TRANSPORTER RV1634-RELATED"/>
    <property type="match status" value="1"/>
</dbReference>
<feature type="transmembrane region" description="Helical" evidence="5">
    <location>
        <begin position="338"/>
        <end position="358"/>
    </location>
</feature>
<evidence type="ECO:0000256" key="2">
    <source>
        <dbReference type="ARBA" id="ARBA00022692"/>
    </source>
</evidence>
<evidence type="ECO:0000256" key="5">
    <source>
        <dbReference type="SAM" id="Phobius"/>
    </source>
</evidence>
<organism evidence="7 8">
    <name type="scientific">Frondihabitans cladoniiphilus</name>
    <dbReference type="NCBI Taxonomy" id="715785"/>
    <lineage>
        <taxon>Bacteria</taxon>
        <taxon>Bacillati</taxon>
        <taxon>Actinomycetota</taxon>
        <taxon>Actinomycetes</taxon>
        <taxon>Micrococcales</taxon>
        <taxon>Microbacteriaceae</taxon>
        <taxon>Frondihabitans</taxon>
    </lineage>
</organism>
<dbReference type="InterPro" id="IPR011701">
    <property type="entry name" value="MFS"/>
</dbReference>
<dbReference type="EMBL" id="BAABLM010000011">
    <property type="protein sequence ID" value="GAA4685854.1"/>
    <property type="molecule type" value="Genomic_DNA"/>
</dbReference>
<keyword evidence="2 5" id="KW-0812">Transmembrane</keyword>
<feature type="transmembrane region" description="Helical" evidence="5">
    <location>
        <begin position="90"/>
        <end position="108"/>
    </location>
</feature>
<comment type="caution">
    <text evidence="7">The sequence shown here is derived from an EMBL/GenBank/DDBJ whole genome shotgun (WGS) entry which is preliminary data.</text>
</comment>
<feature type="transmembrane region" description="Helical" evidence="5">
    <location>
        <begin position="305"/>
        <end position="326"/>
    </location>
</feature>
<keyword evidence="4 5" id="KW-0472">Membrane</keyword>
<dbReference type="InterPro" id="IPR020846">
    <property type="entry name" value="MFS_dom"/>
</dbReference>
<accession>A0ABP8WB34</accession>
<evidence type="ECO:0000313" key="8">
    <source>
        <dbReference type="Proteomes" id="UP001501295"/>
    </source>
</evidence>
<dbReference type="SUPFAM" id="SSF103473">
    <property type="entry name" value="MFS general substrate transporter"/>
    <property type="match status" value="1"/>
</dbReference>
<feature type="transmembrane region" description="Helical" evidence="5">
    <location>
        <begin position="216"/>
        <end position="233"/>
    </location>
</feature>
<proteinExistence type="predicted"/>
<sequence>MSEPTLPQTEPRATLREVFAGRRGRLLIALLLSEFGAAVQGLAYSTVLPVTAADLHGSALYGATLAAGSLSAVLVLSAGAGIVVRIRPAILLFGATGLYVVGVLLAALAPTMSFVLAGNIVRGIAAGLLAGFGLSAIGGLFDDRTRPRVFGLFAMVWILPSFLGPAANAAITLAFGWRWAVAWPVVIVVVARILVGRQADVIPWERAGERVRPLNGLIVVAGLVLASVGSGLVDAPSGTTRLTVAVALLALGLIVSIAGSLRVIATAARSRGRFALIATFFLLCGGFFGLEGLLTVAVIDGAGGSVAAGAVVLAAALVAWTLVALIPWNSWLSTPTRISAGCTVLVIGIAGEIAVQVVSTGQVAVVAAAAAALFAGAGMGLAYPALSSAAFDALAPARVAVVATAVAFGETAATSVGSLLGGGTYSLVSSGSGELTTRAGLVLSIALCGGAALGAVVLSRRTREASPAGATAAPSSA</sequence>
<feature type="transmembrane region" description="Helical" evidence="5">
    <location>
        <begin position="398"/>
        <end position="420"/>
    </location>
</feature>
<feature type="transmembrane region" description="Helical" evidence="5">
    <location>
        <begin position="177"/>
        <end position="195"/>
    </location>
</feature>
<dbReference type="Proteomes" id="UP001501295">
    <property type="component" value="Unassembled WGS sequence"/>
</dbReference>
<evidence type="ECO:0000256" key="4">
    <source>
        <dbReference type="ARBA" id="ARBA00023136"/>
    </source>
</evidence>
<dbReference type="Pfam" id="PF07690">
    <property type="entry name" value="MFS_1"/>
    <property type="match status" value="1"/>
</dbReference>
<feature type="transmembrane region" description="Helical" evidence="5">
    <location>
        <begin position="59"/>
        <end position="83"/>
    </location>
</feature>
<name>A0ABP8WB34_9MICO</name>
<reference evidence="8" key="1">
    <citation type="journal article" date="2019" name="Int. J. Syst. Evol. Microbiol.">
        <title>The Global Catalogue of Microorganisms (GCM) 10K type strain sequencing project: providing services to taxonomists for standard genome sequencing and annotation.</title>
        <authorList>
            <consortium name="The Broad Institute Genomics Platform"/>
            <consortium name="The Broad Institute Genome Sequencing Center for Infectious Disease"/>
            <person name="Wu L."/>
            <person name="Ma J."/>
        </authorList>
    </citation>
    <scope>NUCLEOTIDE SEQUENCE [LARGE SCALE GENOMIC DNA]</scope>
    <source>
        <strain evidence="8">JCM 18956</strain>
    </source>
</reference>
<feature type="transmembrane region" description="Helical" evidence="5">
    <location>
        <begin position="26"/>
        <end position="47"/>
    </location>
</feature>
<dbReference type="Gene3D" id="1.20.1250.20">
    <property type="entry name" value="MFS general substrate transporter like domains"/>
    <property type="match status" value="1"/>
</dbReference>
<protein>
    <recommendedName>
        <fullName evidence="6">Major facilitator superfamily (MFS) profile domain-containing protein</fullName>
    </recommendedName>
</protein>
<gene>
    <name evidence="7" type="ORF">GCM10025780_35450</name>
</gene>
<feature type="domain" description="Major facilitator superfamily (MFS) profile" evidence="6">
    <location>
        <begin position="26"/>
        <end position="463"/>
    </location>
</feature>
<dbReference type="RefSeq" id="WP_345377273.1">
    <property type="nucleotide sequence ID" value="NZ_BAABLM010000011.1"/>
</dbReference>
<dbReference type="InterPro" id="IPR036259">
    <property type="entry name" value="MFS_trans_sf"/>
</dbReference>
<evidence type="ECO:0000256" key="3">
    <source>
        <dbReference type="ARBA" id="ARBA00022989"/>
    </source>
</evidence>
<keyword evidence="8" id="KW-1185">Reference proteome</keyword>
<feature type="transmembrane region" description="Helical" evidence="5">
    <location>
        <begin position="149"/>
        <end position="171"/>
    </location>
</feature>